<dbReference type="AlphaFoldDB" id="A0A2V3U4J4"/>
<dbReference type="EMBL" id="QJJK01000008">
    <property type="protein sequence ID" value="PXW56588.1"/>
    <property type="molecule type" value="Genomic_DNA"/>
</dbReference>
<feature type="chain" id="PRO_5016059115" evidence="2">
    <location>
        <begin position="26"/>
        <end position="160"/>
    </location>
</feature>
<keyword evidence="2" id="KW-0732">Signal</keyword>
<evidence type="ECO:0000256" key="2">
    <source>
        <dbReference type="SAM" id="SignalP"/>
    </source>
</evidence>
<comment type="caution">
    <text evidence="3">The sequence shown here is derived from an EMBL/GenBank/DDBJ whole genome shotgun (WGS) entry which is preliminary data.</text>
</comment>
<feature type="signal peptide" evidence="2">
    <location>
        <begin position="1"/>
        <end position="25"/>
    </location>
</feature>
<feature type="region of interest" description="Disordered" evidence="1">
    <location>
        <begin position="47"/>
        <end position="89"/>
    </location>
</feature>
<organism evidence="3 4">
    <name type="scientific">Chelatococcus asaccharovorans</name>
    <dbReference type="NCBI Taxonomy" id="28210"/>
    <lineage>
        <taxon>Bacteria</taxon>
        <taxon>Pseudomonadati</taxon>
        <taxon>Pseudomonadota</taxon>
        <taxon>Alphaproteobacteria</taxon>
        <taxon>Hyphomicrobiales</taxon>
        <taxon>Chelatococcaceae</taxon>
        <taxon>Chelatococcus</taxon>
    </lineage>
</organism>
<evidence type="ECO:0000313" key="3">
    <source>
        <dbReference type="EMBL" id="PXW56588.1"/>
    </source>
</evidence>
<reference evidence="3 4" key="1">
    <citation type="submission" date="2018-05" db="EMBL/GenBank/DDBJ databases">
        <title>Genomic Encyclopedia of Type Strains, Phase IV (KMG-IV): sequencing the most valuable type-strain genomes for metagenomic binning, comparative biology and taxonomic classification.</title>
        <authorList>
            <person name="Goeker M."/>
        </authorList>
    </citation>
    <scope>NUCLEOTIDE SEQUENCE [LARGE SCALE GENOMIC DNA]</scope>
    <source>
        <strain evidence="3 4">DSM 6462</strain>
    </source>
</reference>
<name>A0A2V3U4J4_9HYPH</name>
<evidence type="ECO:0000256" key="1">
    <source>
        <dbReference type="SAM" id="MobiDB-lite"/>
    </source>
</evidence>
<gene>
    <name evidence="3" type="ORF">C7450_108341</name>
</gene>
<accession>A0A2V3U4J4</accession>
<feature type="compositionally biased region" description="Basic and acidic residues" evidence="1">
    <location>
        <begin position="47"/>
        <end position="77"/>
    </location>
</feature>
<dbReference type="Proteomes" id="UP000248021">
    <property type="component" value="Unassembled WGS sequence"/>
</dbReference>
<sequence>MRSPSMRTPLMIGALLALTAWPALAQDMSYDGDGRGWRDDYRSHGREWRQNRGDMGDRAMGDRADRGDRDSRGDRPSSMHAMRGGMGNDMGGMRNGMGGMRNRGGSAFVIRSGDTRLAVRCDAQETMRACVDAALTLFDRVQARATAAKPDASAPPAANQ</sequence>
<protein>
    <submittedName>
        <fullName evidence="3">Uncharacterized protein</fullName>
    </submittedName>
</protein>
<keyword evidence="4" id="KW-1185">Reference proteome</keyword>
<evidence type="ECO:0000313" key="4">
    <source>
        <dbReference type="Proteomes" id="UP000248021"/>
    </source>
</evidence>
<proteinExistence type="predicted"/>